<protein>
    <recommendedName>
        <fullName evidence="6 14">Alpha-amylase</fullName>
        <ecNumber evidence="6 14">3.2.1.1</ecNumber>
    </recommendedName>
</protein>
<dbReference type="GO" id="GO:0046872">
    <property type="term" value="F:metal ion binding"/>
    <property type="evidence" value="ECO:0007669"/>
    <property type="project" value="UniProtKB-KW"/>
</dbReference>
<dbReference type="InterPro" id="IPR006046">
    <property type="entry name" value="Alpha_amylase"/>
</dbReference>
<dbReference type="GO" id="GO:0004556">
    <property type="term" value="F:alpha-amylase activity"/>
    <property type="evidence" value="ECO:0007669"/>
    <property type="project" value="UniProtKB-UniRule"/>
</dbReference>
<evidence type="ECO:0000256" key="8">
    <source>
        <dbReference type="ARBA" id="ARBA00022801"/>
    </source>
</evidence>
<accession>A0AA36GHX8</accession>
<sequence>MRALVPLALLIAVCLGADTPFWWYDRTNTLPTRQTMVHLFEWKWTDVAKECEDFLQYYGYGAVQISPPMEHITNTGGNDMPWWVRYQPVSYKLHSRSGTEAELRDMVQRCNKVGVRIIVDVVMNHMVGVGQKQGAGGVGSSDNSPFDGTDGVESFPGVPYSSSDFNDQRCHRDIQDNDYQQSAENVKNCRLVGLLDLDQGNPEVRAKLSNYLNTLIDMGVAGFRCDASKHMWPGDLMAVLNMTKDLRADVFGSNVRPFIVHEVIDRGGEAVKCGDYTNIGRYTNFNFGAAVSNAAKGYANWQSLSHLGPGFSYGNYEDHDVLNFLDNHDNQRDDNPYVVTYKNGDAYRQAAAFMLAWPYGYPRVMSSFAFSDHNQGPPHEGADKGFATKSPTFNPDSTCAEASGWVCEHRWPTIRQMALFRSASSGRAAAEVVTENNRIAFARDSAGFFALNAQKGDWTKSFQTTLPPGEYCDQYNGALDKNQCTAAKISVGYDGSAVITVPGGQSIAISQSSRIDGPHPTPAVPSGLTKTVIFLKRDTSPGEDLFVRGGANQGNNGKMNTCSPGPYQQASDACAIPIVHNTTVPFFFTEYLTWRQSDSFLDFEGPEEKQGTHDGNAAFGTPLAYSTNQKGAVEYQPYNKYGAGYWIAELLMDCSKLNNGWFELKGYLSPSVGWEQNINQGQCTGTVGGKAPFSSINHVAKCGLVNVFEWGKGSCLIDLIQ</sequence>
<evidence type="ECO:0000256" key="11">
    <source>
        <dbReference type="ARBA" id="ARBA00023277"/>
    </source>
</evidence>
<keyword evidence="9" id="KW-0106">Calcium</keyword>
<dbReference type="GO" id="GO:0005975">
    <property type="term" value="P:carbohydrate metabolic process"/>
    <property type="evidence" value="ECO:0007669"/>
    <property type="project" value="InterPro"/>
</dbReference>
<proteinExistence type="inferred from homology"/>
<keyword evidence="10" id="KW-0868">Chloride</keyword>
<dbReference type="InterPro" id="IPR006047">
    <property type="entry name" value="GH13_cat_dom"/>
</dbReference>
<dbReference type="Gene3D" id="3.20.20.80">
    <property type="entry name" value="Glycosidases"/>
    <property type="match status" value="1"/>
</dbReference>
<evidence type="ECO:0000313" key="19">
    <source>
        <dbReference type="Proteomes" id="UP001177023"/>
    </source>
</evidence>
<feature type="domain" description="Alpha-amylase C-terminal" evidence="16">
    <location>
        <begin position="430"/>
        <end position="514"/>
    </location>
</feature>
<feature type="signal peptide" evidence="15">
    <location>
        <begin position="1"/>
        <end position="16"/>
    </location>
</feature>
<gene>
    <name evidence="18" type="ORF">MSPICULIGERA_LOCUS24065</name>
</gene>
<evidence type="ECO:0000259" key="17">
    <source>
        <dbReference type="SMART" id="SM00642"/>
    </source>
</evidence>
<dbReference type="EMBL" id="CATQJA010002707">
    <property type="protein sequence ID" value="CAJ0586057.1"/>
    <property type="molecule type" value="Genomic_DNA"/>
</dbReference>
<name>A0AA36GHX8_9BILA</name>
<comment type="cofactor">
    <cofactor evidence="3">
        <name>chloride</name>
        <dbReference type="ChEBI" id="CHEBI:17996"/>
    </cofactor>
</comment>
<dbReference type="InterPro" id="IPR006048">
    <property type="entry name" value="A-amylase/branching_C"/>
</dbReference>
<dbReference type="AlphaFoldDB" id="A0AA36GHX8"/>
<comment type="cofactor">
    <cofactor evidence="2">
        <name>Ca(2+)</name>
        <dbReference type="ChEBI" id="CHEBI:29108"/>
    </cofactor>
</comment>
<dbReference type="SMART" id="SM00632">
    <property type="entry name" value="Aamy_C"/>
    <property type="match status" value="1"/>
</dbReference>
<dbReference type="Proteomes" id="UP001177023">
    <property type="component" value="Unassembled WGS sequence"/>
</dbReference>
<keyword evidence="11 14" id="KW-0119">Carbohydrate metabolism</keyword>
<dbReference type="InterPro" id="IPR013780">
    <property type="entry name" value="Glyco_hydro_b"/>
</dbReference>
<evidence type="ECO:0000256" key="4">
    <source>
        <dbReference type="ARBA" id="ARBA00008061"/>
    </source>
</evidence>
<dbReference type="SUPFAM" id="SSF51011">
    <property type="entry name" value="Glycosyl hydrolase domain"/>
    <property type="match status" value="1"/>
</dbReference>
<dbReference type="InterPro" id="IPR017853">
    <property type="entry name" value="GH"/>
</dbReference>
<comment type="catalytic activity">
    <reaction evidence="1 14">
        <text>Endohydrolysis of (1-&gt;4)-alpha-D-glucosidic linkages in polysaccharides containing three or more (1-&gt;4)-alpha-linked D-glucose units.</text>
        <dbReference type="EC" id="3.2.1.1"/>
    </reaction>
</comment>
<dbReference type="CDD" id="cd11317">
    <property type="entry name" value="AmyAc_bac_euk_AmyA"/>
    <property type="match status" value="1"/>
</dbReference>
<evidence type="ECO:0000256" key="10">
    <source>
        <dbReference type="ARBA" id="ARBA00023214"/>
    </source>
</evidence>
<comment type="caution">
    <text evidence="18">The sequence shown here is derived from an EMBL/GenBank/DDBJ whole genome shotgun (WGS) entry which is preliminary data.</text>
</comment>
<evidence type="ECO:0000256" key="13">
    <source>
        <dbReference type="RuleBase" id="RU003615"/>
    </source>
</evidence>
<feature type="non-terminal residue" evidence="18">
    <location>
        <position position="1"/>
    </location>
</feature>
<keyword evidence="19" id="KW-1185">Reference proteome</keyword>
<keyword evidence="8 14" id="KW-0378">Hydrolase</keyword>
<dbReference type="Gene3D" id="2.60.40.1180">
    <property type="entry name" value="Golgi alpha-mannosidase II"/>
    <property type="match status" value="1"/>
</dbReference>
<evidence type="ECO:0000256" key="12">
    <source>
        <dbReference type="ARBA" id="ARBA00023295"/>
    </source>
</evidence>
<evidence type="ECO:0000259" key="16">
    <source>
        <dbReference type="SMART" id="SM00632"/>
    </source>
</evidence>
<keyword evidence="7" id="KW-0479">Metal-binding</keyword>
<evidence type="ECO:0000256" key="14">
    <source>
        <dbReference type="RuleBase" id="RU361134"/>
    </source>
</evidence>
<evidence type="ECO:0000256" key="2">
    <source>
        <dbReference type="ARBA" id="ARBA00001913"/>
    </source>
</evidence>
<evidence type="ECO:0000256" key="7">
    <source>
        <dbReference type="ARBA" id="ARBA00022723"/>
    </source>
</evidence>
<dbReference type="PANTHER" id="PTHR43447">
    <property type="entry name" value="ALPHA-AMYLASE"/>
    <property type="match status" value="1"/>
</dbReference>
<organism evidence="18 19">
    <name type="scientific">Mesorhabditis spiculigera</name>
    <dbReference type="NCBI Taxonomy" id="96644"/>
    <lineage>
        <taxon>Eukaryota</taxon>
        <taxon>Metazoa</taxon>
        <taxon>Ecdysozoa</taxon>
        <taxon>Nematoda</taxon>
        <taxon>Chromadorea</taxon>
        <taxon>Rhabditida</taxon>
        <taxon>Rhabditina</taxon>
        <taxon>Rhabditomorpha</taxon>
        <taxon>Rhabditoidea</taxon>
        <taxon>Rhabditidae</taxon>
        <taxon>Mesorhabditinae</taxon>
        <taxon>Mesorhabditis</taxon>
    </lineage>
</organism>
<dbReference type="Pfam" id="PF02806">
    <property type="entry name" value="Alpha-amylase_C"/>
    <property type="match status" value="1"/>
</dbReference>
<evidence type="ECO:0000256" key="9">
    <source>
        <dbReference type="ARBA" id="ARBA00022837"/>
    </source>
</evidence>
<evidence type="ECO:0000256" key="6">
    <source>
        <dbReference type="ARBA" id="ARBA00012595"/>
    </source>
</evidence>
<keyword evidence="12 14" id="KW-0326">Glycosidase</keyword>
<dbReference type="Pfam" id="PF00128">
    <property type="entry name" value="Alpha-amylase"/>
    <property type="match status" value="1"/>
</dbReference>
<evidence type="ECO:0000313" key="18">
    <source>
        <dbReference type="EMBL" id="CAJ0586057.1"/>
    </source>
</evidence>
<dbReference type="InterPro" id="IPR031319">
    <property type="entry name" value="A-amylase_C"/>
</dbReference>
<evidence type="ECO:0000256" key="15">
    <source>
        <dbReference type="SAM" id="SignalP"/>
    </source>
</evidence>
<comment type="similarity">
    <text evidence="4 13">Belongs to the glycosyl hydrolase 13 family.</text>
</comment>
<reference evidence="18" key="1">
    <citation type="submission" date="2023-06" db="EMBL/GenBank/DDBJ databases">
        <authorList>
            <person name="Delattre M."/>
        </authorList>
    </citation>
    <scope>NUCLEOTIDE SEQUENCE</scope>
    <source>
        <strain evidence="18">AF72</strain>
    </source>
</reference>
<evidence type="ECO:0000256" key="5">
    <source>
        <dbReference type="ARBA" id="ARBA00011245"/>
    </source>
</evidence>
<dbReference type="PRINTS" id="PR00110">
    <property type="entry name" value="ALPHAAMYLASE"/>
</dbReference>
<keyword evidence="15" id="KW-0732">Signal</keyword>
<evidence type="ECO:0000256" key="3">
    <source>
        <dbReference type="ARBA" id="ARBA00001923"/>
    </source>
</evidence>
<feature type="chain" id="PRO_5041463250" description="Alpha-amylase" evidence="15">
    <location>
        <begin position="17"/>
        <end position="721"/>
    </location>
</feature>
<dbReference type="EC" id="3.2.1.1" evidence="6 14"/>
<comment type="subunit">
    <text evidence="5">Monomer.</text>
</comment>
<evidence type="ECO:0000256" key="1">
    <source>
        <dbReference type="ARBA" id="ARBA00000548"/>
    </source>
</evidence>
<dbReference type="SMART" id="SM00642">
    <property type="entry name" value="Aamy"/>
    <property type="match status" value="1"/>
</dbReference>
<dbReference type="SUPFAM" id="SSF51445">
    <property type="entry name" value="(Trans)glycosidases"/>
    <property type="match status" value="1"/>
</dbReference>
<feature type="domain" description="Glycosyl hydrolase family 13 catalytic" evidence="17">
    <location>
        <begin position="34"/>
        <end position="421"/>
    </location>
</feature>